<evidence type="ECO:0000313" key="2">
    <source>
        <dbReference type="EMBL" id="KAE8545748.1"/>
    </source>
</evidence>
<reference evidence="2 3" key="1">
    <citation type="submission" date="2019-10" db="EMBL/GenBank/DDBJ databases">
        <title>Draft genome sequence of Marinobacter hydrocarbonoclasticus NCT7M from the microbiome of the marine copepod.</title>
        <authorList>
            <person name="Nuttall R."/>
            <person name="Sharma G."/>
            <person name="Moisander P."/>
        </authorList>
    </citation>
    <scope>NUCLEOTIDE SEQUENCE [LARGE SCALE GENOMIC DNA]</scope>
    <source>
        <strain evidence="2 3">NCT7M</strain>
    </source>
</reference>
<accession>A0A833JR74</accession>
<evidence type="ECO:0000313" key="3">
    <source>
        <dbReference type="Proteomes" id="UP000469950"/>
    </source>
</evidence>
<name>A0A833JR74_MARNT</name>
<sequence>MRPFRWFWVVKRKQPIAFAVPTTKKALTKHDVKQQKTCPDRLCNELVRRFRPQSGASANPPPSIGAEQANPTAPSGSALIFRQ</sequence>
<feature type="region of interest" description="Disordered" evidence="1">
    <location>
        <begin position="51"/>
        <end position="83"/>
    </location>
</feature>
<comment type="caution">
    <text evidence="2">The sequence shown here is derived from an EMBL/GenBank/DDBJ whole genome shotgun (WGS) entry which is preliminary data.</text>
</comment>
<dbReference type="Proteomes" id="UP000469950">
    <property type="component" value="Unassembled WGS sequence"/>
</dbReference>
<dbReference type="EMBL" id="WBMP01000007">
    <property type="protein sequence ID" value="KAE8545748.1"/>
    <property type="molecule type" value="Genomic_DNA"/>
</dbReference>
<proteinExistence type="predicted"/>
<protein>
    <submittedName>
        <fullName evidence="2">Uncharacterized protein</fullName>
    </submittedName>
</protein>
<gene>
    <name evidence="2" type="ORF">F6453_1942</name>
</gene>
<organism evidence="2 3">
    <name type="scientific">Marinobacter nauticus</name>
    <name type="common">Marinobacter hydrocarbonoclasticus</name>
    <name type="synonym">Marinobacter aquaeolei</name>
    <dbReference type="NCBI Taxonomy" id="2743"/>
    <lineage>
        <taxon>Bacteria</taxon>
        <taxon>Pseudomonadati</taxon>
        <taxon>Pseudomonadota</taxon>
        <taxon>Gammaproteobacteria</taxon>
        <taxon>Pseudomonadales</taxon>
        <taxon>Marinobacteraceae</taxon>
        <taxon>Marinobacter</taxon>
    </lineage>
</organism>
<dbReference type="AlphaFoldDB" id="A0A833JR74"/>
<evidence type="ECO:0000256" key="1">
    <source>
        <dbReference type="SAM" id="MobiDB-lite"/>
    </source>
</evidence>